<comment type="caution">
    <text evidence="2">The sequence shown here is derived from an EMBL/GenBank/DDBJ whole genome shotgun (WGS) entry which is preliminary data.</text>
</comment>
<evidence type="ECO:0000313" key="2">
    <source>
        <dbReference type="EMBL" id="RKP59311.1"/>
    </source>
</evidence>
<dbReference type="SUPFAM" id="SSF88723">
    <property type="entry name" value="PIN domain-like"/>
    <property type="match status" value="1"/>
</dbReference>
<dbReference type="InterPro" id="IPR002716">
    <property type="entry name" value="PIN_dom"/>
</dbReference>
<dbReference type="Pfam" id="PF01850">
    <property type="entry name" value="PIN"/>
    <property type="match status" value="1"/>
</dbReference>
<evidence type="ECO:0000313" key="3">
    <source>
        <dbReference type="Proteomes" id="UP000270342"/>
    </source>
</evidence>
<dbReference type="Proteomes" id="UP000270342">
    <property type="component" value="Unassembled WGS sequence"/>
</dbReference>
<proteinExistence type="predicted"/>
<dbReference type="AlphaFoldDB" id="A0A494Y9G3"/>
<dbReference type="Gene3D" id="3.40.50.1010">
    <property type="entry name" value="5'-nuclease"/>
    <property type="match status" value="1"/>
</dbReference>
<keyword evidence="3" id="KW-1185">Reference proteome</keyword>
<feature type="domain" description="PIN" evidence="1">
    <location>
        <begin position="4"/>
        <end position="124"/>
    </location>
</feature>
<dbReference type="CDD" id="cd18683">
    <property type="entry name" value="PIN_VapC-like"/>
    <property type="match status" value="1"/>
</dbReference>
<organism evidence="2 3">
    <name type="scientific">Pararobbsia silviterrae</name>
    <dbReference type="NCBI Taxonomy" id="1792498"/>
    <lineage>
        <taxon>Bacteria</taxon>
        <taxon>Pseudomonadati</taxon>
        <taxon>Pseudomonadota</taxon>
        <taxon>Betaproteobacteria</taxon>
        <taxon>Burkholderiales</taxon>
        <taxon>Burkholderiaceae</taxon>
        <taxon>Pararobbsia</taxon>
    </lineage>
</organism>
<sequence>MIGLDTNILLRYLMCDDPLQTPIVMALVGTLSAERTGYVSLVALAEVAWTLTHGRRMNKHALLDNLNRLMAMHHVRFQSHEAVADALACFACGSIDFPDHLIERTGHLDGCEVTMTFDRKASKTVGFRLLDATSVQVLGTCGRVV</sequence>
<dbReference type="InterPro" id="IPR029060">
    <property type="entry name" value="PIN-like_dom_sf"/>
</dbReference>
<gene>
    <name evidence="2" type="ORF">D7S86_05370</name>
</gene>
<protein>
    <submittedName>
        <fullName evidence="2">PIN domain-containing protein</fullName>
    </submittedName>
</protein>
<dbReference type="RefSeq" id="WP_121084077.1">
    <property type="nucleotide sequence ID" value="NZ_RBZU01000001.1"/>
</dbReference>
<evidence type="ECO:0000259" key="1">
    <source>
        <dbReference type="Pfam" id="PF01850"/>
    </source>
</evidence>
<accession>A0A494Y9G3</accession>
<reference evidence="2 3" key="1">
    <citation type="submission" date="2018-10" db="EMBL/GenBank/DDBJ databases">
        <title>Robbsia sp. DHC34, isolated from soil.</title>
        <authorList>
            <person name="Gao Z.-H."/>
            <person name="Qiu L.-H."/>
        </authorList>
    </citation>
    <scope>NUCLEOTIDE SEQUENCE [LARGE SCALE GENOMIC DNA]</scope>
    <source>
        <strain evidence="2 3">DHC34</strain>
    </source>
</reference>
<dbReference type="OrthoDB" id="32974at2"/>
<name>A0A494Y9G3_9BURK</name>
<dbReference type="EMBL" id="RBZU01000001">
    <property type="protein sequence ID" value="RKP59311.1"/>
    <property type="molecule type" value="Genomic_DNA"/>
</dbReference>